<dbReference type="GO" id="GO:0031347">
    <property type="term" value="P:regulation of defense response"/>
    <property type="evidence" value="ECO:0007669"/>
    <property type="project" value="TreeGrafter"/>
</dbReference>
<dbReference type="AlphaFoldDB" id="A0A8J5GUF6"/>
<protein>
    <recommendedName>
        <fullName evidence="5">Transmembrane protein</fullName>
    </recommendedName>
</protein>
<dbReference type="PANTHER" id="PTHR33077:SF60">
    <property type="entry name" value="TIFY DOMAIN-CONTAINING PROTEIN"/>
    <property type="match status" value="1"/>
</dbReference>
<evidence type="ECO:0000256" key="2">
    <source>
        <dbReference type="SAM" id="Phobius"/>
    </source>
</evidence>
<dbReference type="GO" id="GO:2000022">
    <property type="term" value="P:regulation of jasmonic acid mediated signaling pathway"/>
    <property type="evidence" value="ECO:0007669"/>
    <property type="project" value="TreeGrafter"/>
</dbReference>
<organism evidence="3 4">
    <name type="scientific">Zingiber officinale</name>
    <name type="common">Ginger</name>
    <name type="synonym">Amomum zingiber</name>
    <dbReference type="NCBI Taxonomy" id="94328"/>
    <lineage>
        <taxon>Eukaryota</taxon>
        <taxon>Viridiplantae</taxon>
        <taxon>Streptophyta</taxon>
        <taxon>Embryophyta</taxon>
        <taxon>Tracheophyta</taxon>
        <taxon>Spermatophyta</taxon>
        <taxon>Magnoliopsida</taxon>
        <taxon>Liliopsida</taxon>
        <taxon>Zingiberales</taxon>
        <taxon>Zingiberaceae</taxon>
        <taxon>Zingiber</taxon>
    </lineage>
</organism>
<feature type="transmembrane region" description="Helical" evidence="2">
    <location>
        <begin position="40"/>
        <end position="59"/>
    </location>
</feature>
<dbReference type="GO" id="GO:0005634">
    <property type="term" value="C:nucleus"/>
    <property type="evidence" value="ECO:0007669"/>
    <property type="project" value="TreeGrafter"/>
</dbReference>
<dbReference type="InterPro" id="IPR040390">
    <property type="entry name" value="TIFY/JAZ"/>
</dbReference>
<proteinExistence type="predicted"/>
<dbReference type="EMBL" id="JACMSC010000008">
    <property type="protein sequence ID" value="KAG6513007.1"/>
    <property type="molecule type" value="Genomic_DNA"/>
</dbReference>
<name>A0A8J5GUF6_ZINOF</name>
<keyword evidence="2" id="KW-0812">Transmembrane</keyword>
<evidence type="ECO:0008006" key="5">
    <source>
        <dbReference type="Google" id="ProtNLM"/>
    </source>
</evidence>
<evidence type="ECO:0000256" key="1">
    <source>
        <dbReference type="SAM" id="MobiDB-lite"/>
    </source>
</evidence>
<accession>A0A8J5GUF6</accession>
<keyword evidence="2" id="KW-1133">Transmembrane helix</keyword>
<dbReference type="GO" id="GO:0009611">
    <property type="term" value="P:response to wounding"/>
    <property type="evidence" value="ECO:0007669"/>
    <property type="project" value="TreeGrafter"/>
</dbReference>
<reference evidence="3 4" key="1">
    <citation type="submission" date="2020-08" db="EMBL/GenBank/DDBJ databases">
        <title>Plant Genome Project.</title>
        <authorList>
            <person name="Zhang R.-G."/>
        </authorList>
    </citation>
    <scope>NUCLEOTIDE SEQUENCE [LARGE SCALE GENOMIC DNA]</scope>
    <source>
        <tissue evidence="3">Rhizome</tissue>
    </source>
</reference>
<dbReference type="InterPro" id="IPR018467">
    <property type="entry name" value="CCT_CS"/>
</dbReference>
<feature type="compositionally biased region" description="Basic and acidic residues" evidence="1">
    <location>
        <begin position="277"/>
        <end position="292"/>
    </location>
</feature>
<gene>
    <name evidence="3" type="ORF">ZIOFF_031153</name>
</gene>
<evidence type="ECO:0000313" key="4">
    <source>
        <dbReference type="Proteomes" id="UP000734854"/>
    </source>
</evidence>
<dbReference type="PANTHER" id="PTHR33077">
    <property type="entry name" value="PROTEIN TIFY 4A-RELATED-RELATED"/>
    <property type="match status" value="1"/>
</dbReference>
<dbReference type="Pfam" id="PF09425">
    <property type="entry name" value="Jas_motif"/>
    <property type="match status" value="1"/>
</dbReference>
<keyword evidence="4" id="KW-1185">Reference proteome</keyword>
<keyword evidence="2" id="KW-0472">Membrane</keyword>
<sequence length="387" mass="42262">MSAAENATPRELLEKPLAELTEDIAQLTREDCRRFLKANGLFTLAPLLVAAFFFKGWVVRGMGGLGMRRPSWNKSQVIQQAISLKALREGRPGCDDCPAGGEIRRKCVPACGQQPQASPEDSFLPREARRLLSSPKEKAPYRRRDPISLLQYSAGSPTSRIPIAMGDHADTLSENRFLSARTTAELPVAAQMTIFYDGTANAYDGVTCDQLRPSASQTKVVLDLAASTTCFDDVPRPVPPAQPLAYSRLPGFPTPSVPPRLSGPLSFLAANGIAGHHAADGAEDGRTPRETETDGGTNRKASLQRYLEKRKDRFKGKKILGGPTYSCSEKMYFNENFRCPNPIDFTNLNMTSLSPTTQHQAPHSPAGCLENQGRTGRFLIDLNVDGE</sequence>
<evidence type="ECO:0000313" key="3">
    <source>
        <dbReference type="EMBL" id="KAG6513007.1"/>
    </source>
</evidence>
<comment type="caution">
    <text evidence="3">The sequence shown here is derived from an EMBL/GenBank/DDBJ whole genome shotgun (WGS) entry which is preliminary data.</text>
</comment>
<dbReference type="Proteomes" id="UP000734854">
    <property type="component" value="Unassembled WGS sequence"/>
</dbReference>
<feature type="region of interest" description="Disordered" evidence="1">
    <location>
        <begin position="277"/>
        <end position="301"/>
    </location>
</feature>